<dbReference type="VEuPathDB" id="FungiDB:SJAG_01114"/>
<name>B6JZS5_SCHJY</name>
<dbReference type="InterPro" id="IPR031160">
    <property type="entry name" value="F_BAR_dom"/>
</dbReference>
<dbReference type="CDD" id="cd07652">
    <property type="entry name" value="F-BAR_Rgd1"/>
    <property type="match status" value="1"/>
</dbReference>
<dbReference type="PANTHER" id="PTHR23176">
    <property type="entry name" value="RHO/RAC/CDC GTPASE-ACTIVATING PROTEIN"/>
    <property type="match status" value="1"/>
</dbReference>
<dbReference type="PANTHER" id="PTHR23176:SF137">
    <property type="entry name" value="RHO-GTPASE-ACTIVATING PROTEIN 7-RELATED"/>
    <property type="match status" value="1"/>
</dbReference>
<dbReference type="EMBL" id="KE651168">
    <property type="protein sequence ID" value="EEB06075.1"/>
    <property type="molecule type" value="Genomic_DNA"/>
</dbReference>
<dbReference type="GO" id="GO:0007264">
    <property type="term" value="P:small GTPase-mediated signal transduction"/>
    <property type="evidence" value="ECO:0000318"/>
    <property type="project" value="GO_Central"/>
</dbReference>
<evidence type="ECO:0000256" key="3">
    <source>
        <dbReference type="SAM" id="Coils"/>
    </source>
</evidence>
<dbReference type="GO" id="GO:0032153">
    <property type="term" value="C:cell division site"/>
    <property type="evidence" value="ECO:0000318"/>
    <property type="project" value="GO_Central"/>
</dbReference>
<dbReference type="OMA" id="DSGWQAR"/>
<keyword evidence="1" id="KW-0343">GTPase activation</keyword>
<dbReference type="GO" id="GO:0005096">
    <property type="term" value="F:GTPase activator activity"/>
    <property type="evidence" value="ECO:0000318"/>
    <property type="project" value="GO_Central"/>
</dbReference>
<dbReference type="InterPro" id="IPR008936">
    <property type="entry name" value="Rho_GTPase_activation_prot"/>
</dbReference>
<dbReference type="GO" id="GO:0005938">
    <property type="term" value="C:cell cortex"/>
    <property type="evidence" value="ECO:0000318"/>
    <property type="project" value="GO_Central"/>
</dbReference>
<dbReference type="InterPro" id="IPR027267">
    <property type="entry name" value="AH/BAR_dom_sf"/>
</dbReference>
<dbReference type="SMART" id="SM00324">
    <property type="entry name" value="RhoGAP"/>
    <property type="match status" value="1"/>
</dbReference>
<dbReference type="RefSeq" id="XP_002172368.1">
    <property type="nucleotide sequence ID" value="XM_002172332.2"/>
</dbReference>
<keyword evidence="2 3" id="KW-0175">Coiled coil</keyword>
<dbReference type="Pfam" id="PF00620">
    <property type="entry name" value="RhoGAP"/>
    <property type="match status" value="1"/>
</dbReference>
<dbReference type="eggNOG" id="KOG1450">
    <property type="taxonomic scope" value="Eukaryota"/>
</dbReference>
<proteinExistence type="predicted"/>
<dbReference type="JaponicusDB" id="SJAG_01114">
    <property type="gene designation" value="rga7"/>
</dbReference>
<feature type="domain" description="Rho-GAP" evidence="4">
    <location>
        <begin position="421"/>
        <end position="606"/>
    </location>
</feature>
<dbReference type="Pfam" id="PF00611">
    <property type="entry name" value="FCH"/>
    <property type="match status" value="1"/>
</dbReference>
<keyword evidence="8" id="KW-1185">Reference proteome</keyword>
<dbReference type="Proteomes" id="UP000001744">
    <property type="component" value="Unassembled WGS sequence"/>
</dbReference>
<dbReference type="HOGENOM" id="CLU_010730_3_0_1"/>
<dbReference type="InterPro" id="IPR000198">
    <property type="entry name" value="RhoGAP_dom"/>
</dbReference>
<gene>
    <name evidence="7" type="primary">rga7</name>
    <name evidence="6" type="ORF">SJAG_01114</name>
</gene>
<dbReference type="GO" id="GO:0030427">
    <property type="term" value="C:site of polarized growth"/>
    <property type="evidence" value="ECO:0000318"/>
    <property type="project" value="GO_Central"/>
</dbReference>
<dbReference type="GO" id="GO:0051286">
    <property type="term" value="C:cell tip"/>
    <property type="evidence" value="ECO:0000318"/>
    <property type="project" value="GO_Central"/>
</dbReference>
<dbReference type="InterPro" id="IPR050729">
    <property type="entry name" value="Rho-GAP"/>
</dbReference>
<reference evidence="6 8" key="1">
    <citation type="journal article" date="2011" name="Science">
        <title>Comparative functional genomics of the fission yeasts.</title>
        <authorList>
            <person name="Rhind N."/>
            <person name="Chen Z."/>
            <person name="Yassour M."/>
            <person name="Thompson D.A."/>
            <person name="Haas B.J."/>
            <person name="Habib N."/>
            <person name="Wapinski I."/>
            <person name="Roy S."/>
            <person name="Lin M.F."/>
            <person name="Heiman D.I."/>
            <person name="Young S.K."/>
            <person name="Furuya K."/>
            <person name="Guo Y."/>
            <person name="Pidoux A."/>
            <person name="Chen H.M."/>
            <person name="Robbertse B."/>
            <person name="Goldberg J.M."/>
            <person name="Aoki K."/>
            <person name="Bayne E.H."/>
            <person name="Berlin A.M."/>
            <person name="Desjardins C.A."/>
            <person name="Dobbs E."/>
            <person name="Dukaj L."/>
            <person name="Fan L."/>
            <person name="FitzGerald M.G."/>
            <person name="French C."/>
            <person name="Gujja S."/>
            <person name="Hansen K."/>
            <person name="Keifenheim D."/>
            <person name="Levin J.Z."/>
            <person name="Mosher R.A."/>
            <person name="Mueller C.A."/>
            <person name="Pfiffner J."/>
            <person name="Priest M."/>
            <person name="Russ C."/>
            <person name="Smialowska A."/>
            <person name="Swoboda P."/>
            <person name="Sykes S.M."/>
            <person name="Vaughn M."/>
            <person name="Vengrova S."/>
            <person name="Yoder R."/>
            <person name="Zeng Q."/>
            <person name="Allshire R."/>
            <person name="Baulcombe D."/>
            <person name="Birren B.W."/>
            <person name="Brown W."/>
            <person name="Ekwall K."/>
            <person name="Kellis M."/>
            <person name="Leatherwood J."/>
            <person name="Levin H."/>
            <person name="Margalit H."/>
            <person name="Martienssen R."/>
            <person name="Nieduszynski C.A."/>
            <person name="Spatafora J.W."/>
            <person name="Friedman N."/>
            <person name="Dalgaard J.Z."/>
            <person name="Baumann P."/>
            <person name="Niki H."/>
            <person name="Regev A."/>
            <person name="Nusbaum C."/>
        </authorList>
    </citation>
    <scope>NUCLEOTIDE SEQUENCE [LARGE SCALE GENOMIC DNA]</scope>
    <source>
        <strain evidence="8">yFS275 / FY16936</strain>
    </source>
</reference>
<dbReference type="STRING" id="402676.B6JZS5"/>
<evidence type="ECO:0000313" key="6">
    <source>
        <dbReference type="EMBL" id="EEB06075.1"/>
    </source>
</evidence>
<organism evidence="6 8">
    <name type="scientific">Schizosaccharomyces japonicus (strain yFS275 / FY16936)</name>
    <name type="common">Fission yeast</name>
    <dbReference type="NCBI Taxonomy" id="402676"/>
    <lineage>
        <taxon>Eukaryota</taxon>
        <taxon>Fungi</taxon>
        <taxon>Dikarya</taxon>
        <taxon>Ascomycota</taxon>
        <taxon>Taphrinomycotina</taxon>
        <taxon>Schizosaccharomycetes</taxon>
        <taxon>Schizosaccharomycetales</taxon>
        <taxon>Schizosaccharomycetaceae</taxon>
        <taxon>Schizosaccharomyces</taxon>
    </lineage>
</organism>
<dbReference type="PROSITE" id="PS50238">
    <property type="entry name" value="RHOGAP"/>
    <property type="match status" value="1"/>
</dbReference>
<feature type="coiled-coil region" evidence="3">
    <location>
        <begin position="140"/>
        <end position="167"/>
    </location>
</feature>
<dbReference type="GO" id="GO:0005886">
    <property type="term" value="C:plasma membrane"/>
    <property type="evidence" value="ECO:0000318"/>
    <property type="project" value="GO_Central"/>
</dbReference>
<evidence type="ECO:0000313" key="7">
    <source>
        <dbReference type="JaponicusDB" id="SJAG_01114"/>
    </source>
</evidence>
<evidence type="ECO:0000313" key="8">
    <source>
        <dbReference type="Proteomes" id="UP000001744"/>
    </source>
</evidence>
<dbReference type="InterPro" id="IPR001060">
    <property type="entry name" value="FCH_dom"/>
</dbReference>
<evidence type="ECO:0000259" key="5">
    <source>
        <dbReference type="PROSITE" id="PS51741"/>
    </source>
</evidence>
<accession>B6JZS5</accession>
<evidence type="ECO:0000259" key="4">
    <source>
        <dbReference type="PROSITE" id="PS50238"/>
    </source>
</evidence>
<evidence type="ECO:0000256" key="1">
    <source>
        <dbReference type="ARBA" id="ARBA00022468"/>
    </source>
</evidence>
<dbReference type="SUPFAM" id="SSF48350">
    <property type="entry name" value="GTPase activation domain, GAP"/>
    <property type="match status" value="1"/>
</dbReference>
<feature type="domain" description="F-BAR" evidence="5">
    <location>
        <begin position="16"/>
        <end position="288"/>
    </location>
</feature>
<dbReference type="Gene3D" id="1.20.1270.60">
    <property type="entry name" value="Arfaptin homology (AH) domain/BAR domain"/>
    <property type="match status" value="1"/>
</dbReference>
<dbReference type="OrthoDB" id="437889at2759"/>
<dbReference type="AlphaFoldDB" id="B6JZS5"/>
<evidence type="ECO:0000256" key="2">
    <source>
        <dbReference type="PROSITE-ProRule" id="PRU01077"/>
    </source>
</evidence>
<protein>
    <submittedName>
        <fullName evidence="6">Rho-type GTPase activating protein Rga7</fullName>
    </submittedName>
</protein>
<dbReference type="Gene3D" id="1.10.555.10">
    <property type="entry name" value="Rho GTPase activation protein"/>
    <property type="match status" value="1"/>
</dbReference>
<dbReference type="SUPFAM" id="SSF103657">
    <property type="entry name" value="BAR/IMD domain-like"/>
    <property type="match status" value="1"/>
</dbReference>
<dbReference type="GeneID" id="7047369"/>
<sequence length="607" mass="67652">MTALEDNEAFELLNDKAVEQIVYSNLGLVTLNDCVKSSIANAKEIIIFLKKQSSIYEDYSRNLGRLSKSTKDTFKHTQLQTSFHNVMSSMITFHEDISQNASLYARASEKSSNEFADFLKASEKKRKSIKEYAKKQEFVYTDAMSQLEKATARFKVAEQDYNRATEIKTGEKKPLSFVFNKKSNAQLLKHEDDTRVKVEMAETDLASKTENAKSVQRELLLIHRPNYVKRFLSLLREIDAALRAHMIRYTRLSESYVLHNGLTLRPQPTSISKQAMQDIFNDLNMTGDIRSYLLWSAEKNKSISNAADAANTNIVLPISTLKAMPGSELTLGGASAAGQSAERLPDSAQAAMLASPPKPNALLYNGSASGRNSLRSSAFSTSESLSETLATVPNTIAASTTPVHSTAGTPEKPATSKFFGVHLEALLLREHANVPSIVRICTTVVEKHGLMLEGLYRVSGSTAKINHYKSLFENGDPEMLISETLEPTEVYSIADMLKSFFHNLAESLIPDSHRQDFVRAGNVEDEARRRDAVHKVVNDLPDANYSVVRHMSIHLAKVKECPNVKMSTHNLAIIWGPLLLRDVSIPEKTSFTKVVEILLDYCFTIFD</sequence>
<dbReference type="PROSITE" id="PS51741">
    <property type="entry name" value="F_BAR"/>
    <property type="match status" value="1"/>
</dbReference>